<protein>
    <submittedName>
        <fullName evidence="2">Uncharacterized protein</fullName>
    </submittedName>
</protein>
<gene>
    <name evidence="2" type="ORF">R1sor_006076</name>
</gene>
<feature type="compositionally biased region" description="Basic and acidic residues" evidence="1">
    <location>
        <begin position="29"/>
        <end position="59"/>
    </location>
</feature>
<sequence>MTAYVREEKVVVALTGKAKERVPWRWRKEIKHEEKRGTNKKESVRNERIPAAEGARGERGLGSPDSEGKVADVWTEGRLSFLVDWHHDEVSGERFLRAMNLSIARGL</sequence>
<accession>A0ABD3HQ70</accession>
<feature type="region of interest" description="Disordered" evidence="1">
    <location>
        <begin position="29"/>
        <end position="69"/>
    </location>
</feature>
<comment type="caution">
    <text evidence="2">The sequence shown here is derived from an EMBL/GenBank/DDBJ whole genome shotgun (WGS) entry which is preliminary data.</text>
</comment>
<dbReference type="AlphaFoldDB" id="A0ABD3HQ70"/>
<dbReference type="Proteomes" id="UP001633002">
    <property type="component" value="Unassembled WGS sequence"/>
</dbReference>
<reference evidence="2 3" key="1">
    <citation type="submission" date="2024-09" db="EMBL/GenBank/DDBJ databases">
        <title>Chromosome-scale assembly of Riccia sorocarpa.</title>
        <authorList>
            <person name="Paukszto L."/>
        </authorList>
    </citation>
    <scope>NUCLEOTIDE SEQUENCE [LARGE SCALE GENOMIC DNA]</scope>
    <source>
        <strain evidence="2">LP-2024</strain>
        <tissue evidence="2">Aerial parts of the thallus</tissue>
    </source>
</reference>
<proteinExistence type="predicted"/>
<evidence type="ECO:0000256" key="1">
    <source>
        <dbReference type="SAM" id="MobiDB-lite"/>
    </source>
</evidence>
<dbReference type="EMBL" id="JBJQOH010000003">
    <property type="protein sequence ID" value="KAL3692425.1"/>
    <property type="molecule type" value="Genomic_DNA"/>
</dbReference>
<keyword evidence="3" id="KW-1185">Reference proteome</keyword>
<evidence type="ECO:0000313" key="2">
    <source>
        <dbReference type="EMBL" id="KAL3692425.1"/>
    </source>
</evidence>
<evidence type="ECO:0000313" key="3">
    <source>
        <dbReference type="Proteomes" id="UP001633002"/>
    </source>
</evidence>
<organism evidence="2 3">
    <name type="scientific">Riccia sorocarpa</name>
    <dbReference type="NCBI Taxonomy" id="122646"/>
    <lineage>
        <taxon>Eukaryota</taxon>
        <taxon>Viridiplantae</taxon>
        <taxon>Streptophyta</taxon>
        <taxon>Embryophyta</taxon>
        <taxon>Marchantiophyta</taxon>
        <taxon>Marchantiopsida</taxon>
        <taxon>Marchantiidae</taxon>
        <taxon>Marchantiales</taxon>
        <taxon>Ricciaceae</taxon>
        <taxon>Riccia</taxon>
    </lineage>
</organism>
<name>A0ABD3HQ70_9MARC</name>